<dbReference type="EMBL" id="VSSQ01000265">
    <property type="protein sequence ID" value="MPL88809.1"/>
    <property type="molecule type" value="Genomic_DNA"/>
</dbReference>
<reference evidence="7" key="1">
    <citation type="submission" date="2019-08" db="EMBL/GenBank/DDBJ databases">
        <authorList>
            <person name="Kucharzyk K."/>
            <person name="Murdoch R.W."/>
            <person name="Higgins S."/>
            <person name="Loffler F."/>
        </authorList>
    </citation>
    <scope>NUCLEOTIDE SEQUENCE</scope>
</reference>
<name>A0A644VBT7_9ZZZZ</name>
<dbReference type="InterPro" id="IPR008255">
    <property type="entry name" value="Pyr_nucl-diS_OxRdtase_2_AS"/>
</dbReference>
<evidence type="ECO:0000313" key="7">
    <source>
        <dbReference type="EMBL" id="MPL88809.1"/>
    </source>
</evidence>
<keyword evidence="1" id="KW-0285">Flavoprotein</keyword>
<accession>A0A644VBT7</accession>
<dbReference type="PANTHER" id="PTHR48105">
    <property type="entry name" value="THIOREDOXIN REDUCTASE 1-RELATED-RELATED"/>
    <property type="match status" value="1"/>
</dbReference>
<dbReference type="PROSITE" id="PS00573">
    <property type="entry name" value="PYRIDINE_REDOX_2"/>
    <property type="match status" value="1"/>
</dbReference>
<dbReference type="InterPro" id="IPR023753">
    <property type="entry name" value="FAD/NAD-binding_dom"/>
</dbReference>
<dbReference type="SUPFAM" id="SSF51905">
    <property type="entry name" value="FAD/NAD(P)-binding domain"/>
    <property type="match status" value="1"/>
</dbReference>
<protein>
    <submittedName>
        <fullName evidence="7">Thioredoxin reductase</fullName>
        <ecNumber evidence="7">1.8.1.9</ecNumber>
    </submittedName>
</protein>
<keyword evidence="4" id="KW-1015">Disulfide bond</keyword>
<sequence>MDKVHKAIDVVIIGSGVTGLTAALYTGRMKLSTIVLETDLVGGQIVNASEIENYPGFTSIRGSELVEKIRQQAEFFGASIDEFDKIVNVELTDKKKIVETESFVYEPKVVIIATGMTRRKLPLPEESRFLSKGIHYCELCDGHMYQDKTIAVVGGGNAALDAAKFLTKYAKKLYIIHRSPALTADALTQDSVLRNPMVEVLLNTEILKAKGDKVLETLELYGKTEGKTYDLPVDGLFVDIGVIPNTSMFSKYVNIDLAGNILAGEDCRTNVAGVFAAGDVRAKQVRQLTTAMADGTVAAILAEKYIEN</sequence>
<comment type="caution">
    <text evidence="7">The sequence shown here is derived from an EMBL/GenBank/DDBJ whole genome shotgun (WGS) entry which is preliminary data.</text>
</comment>
<gene>
    <name evidence="7" type="primary">trxB_16</name>
    <name evidence="7" type="ORF">SDC9_34838</name>
</gene>
<dbReference type="InterPro" id="IPR050097">
    <property type="entry name" value="Ferredoxin-NADP_redctase_2"/>
</dbReference>
<dbReference type="GO" id="GO:0004791">
    <property type="term" value="F:thioredoxin-disulfide reductase (NADPH) activity"/>
    <property type="evidence" value="ECO:0007669"/>
    <property type="project" value="UniProtKB-EC"/>
</dbReference>
<dbReference type="EC" id="1.8.1.9" evidence="7"/>
<dbReference type="Pfam" id="PF07992">
    <property type="entry name" value="Pyr_redox_2"/>
    <property type="match status" value="1"/>
</dbReference>
<evidence type="ECO:0000256" key="2">
    <source>
        <dbReference type="ARBA" id="ARBA00022827"/>
    </source>
</evidence>
<dbReference type="PRINTS" id="PR00368">
    <property type="entry name" value="FADPNR"/>
</dbReference>
<feature type="domain" description="FAD/NAD(P)-binding" evidence="6">
    <location>
        <begin position="9"/>
        <end position="295"/>
    </location>
</feature>
<evidence type="ECO:0000259" key="6">
    <source>
        <dbReference type="Pfam" id="PF07992"/>
    </source>
</evidence>
<dbReference type="AlphaFoldDB" id="A0A644VBT7"/>
<dbReference type="Gene3D" id="3.50.50.60">
    <property type="entry name" value="FAD/NAD(P)-binding domain"/>
    <property type="match status" value="2"/>
</dbReference>
<keyword evidence="2" id="KW-0274">FAD</keyword>
<keyword evidence="3 7" id="KW-0560">Oxidoreductase</keyword>
<evidence type="ECO:0000256" key="1">
    <source>
        <dbReference type="ARBA" id="ARBA00022630"/>
    </source>
</evidence>
<organism evidence="7">
    <name type="scientific">bioreactor metagenome</name>
    <dbReference type="NCBI Taxonomy" id="1076179"/>
    <lineage>
        <taxon>unclassified sequences</taxon>
        <taxon>metagenomes</taxon>
        <taxon>ecological metagenomes</taxon>
    </lineage>
</organism>
<dbReference type="PRINTS" id="PR00469">
    <property type="entry name" value="PNDRDTASEII"/>
</dbReference>
<dbReference type="InterPro" id="IPR036188">
    <property type="entry name" value="FAD/NAD-bd_sf"/>
</dbReference>
<proteinExistence type="predicted"/>
<evidence type="ECO:0000256" key="3">
    <source>
        <dbReference type="ARBA" id="ARBA00023002"/>
    </source>
</evidence>
<evidence type="ECO:0000256" key="5">
    <source>
        <dbReference type="ARBA" id="ARBA00023284"/>
    </source>
</evidence>
<evidence type="ECO:0000256" key="4">
    <source>
        <dbReference type="ARBA" id="ARBA00023157"/>
    </source>
</evidence>
<keyword evidence="5" id="KW-0676">Redox-active center</keyword>